<feature type="signal peptide" evidence="11">
    <location>
        <begin position="1"/>
        <end position="22"/>
    </location>
</feature>
<evidence type="ECO:0000256" key="8">
    <source>
        <dbReference type="ARBA" id="ARBA00023186"/>
    </source>
</evidence>
<evidence type="ECO:0000256" key="2">
    <source>
        <dbReference type="ARBA" id="ARBA00022448"/>
    </source>
</evidence>
<dbReference type="OrthoDB" id="9780552at2"/>
<evidence type="ECO:0000256" key="10">
    <source>
        <dbReference type="SAM" id="Phobius"/>
    </source>
</evidence>
<evidence type="ECO:0000259" key="12">
    <source>
        <dbReference type="Pfam" id="PF02096"/>
    </source>
</evidence>
<evidence type="ECO:0000256" key="3">
    <source>
        <dbReference type="ARBA" id="ARBA00022475"/>
    </source>
</evidence>
<dbReference type="PROSITE" id="PS51257">
    <property type="entry name" value="PROKAR_LIPOPROTEIN"/>
    <property type="match status" value="1"/>
</dbReference>
<keyword evidence="4 9" id="KW-0812">Transmembrane</keyword>
<name>A0A2K3YM70_9STAP</name>
<dbReference type="PANTHER" id="PTHR12428:SF65">
    <property type="entry name" value="CYTOCHROME C OXIDASE ASSEMBLY PROTEIN COX18, MITOCHONDRIAL"/>
    <property type="match status" value="1"/>
</dbReference>
<protein>
    <recommendedName>
        <fullName evidence="12">Membrane insertase YidC/Oxa/ALB C-terminal domain-containing protein</fullName>
    </recommendedName>
</protein>
<evidence type="ECO:0000256" key="4">
    <source>
        <dbReference type="ARBA" id="ARBA00022692"/>
    </source>
</evidence>
<sequence>MKVRHLSFIVLLSVLLSGCNYADPDSRSGFFYNTFAKPMDLLLDWLGTHLNHNYGLAIILVVLTIRIIMLPFMLSQTKQGQFMKRALGLLKPELAPIQEKIKHAKTQEERLQANQEMMTVYKKYQINPMKNMLGCLPMLVQMPILFGLYAALKWPVFNQITTYPDFLWFKLSEPDIIITIIAAVLYFLQSLVSLQNMPKEQKQMGYMLMIMSPIFIIFVTLTSASALGLYWSVSALFLVIQMYLSNQYYAEYADQKVARLQQEIAKNDTTKKPVKTVKRKKK</sequence>
<dbReference type="Proteomes" id="UP000242752">
    <property type="component" value="Unassembled WGS sequence"/>
</dbReference>
<dbReference type="GO" id="GO:0032977">
    <property type="term" value="F:membrane insertase activity"/>
    <property type="evidence" value="ECO:0007669"/>
    <property type="project" value="InterPro"/>
</dbReference>
<evidence type="ECO:0000256" key="11">
    <source>
        <dbReference type="SAM" id="SignalP"/>
    </source>
</evidence>
<gene>
    <name evidence="13" type="ORF">CD122_07885</name>
</gene>
<evidence type="ECO:0000313" key="13">
    <source>
        <dbReference type="EMBL" id="PNZ26715.1"/>
    </source>
</evidence>
<evidence type="ECO:0000313" key="14">
    <source>
        <dbReference type="Proteomes" id="UP000242752"/>
    </source>
</evidence>
<feature type="domain" description="Membrane insertase YidC/Oxa/ALB C-terminal" evidence="12">
    <location>
        <begin position="54"/>
        <end position="246"/>
    </location>
</feature>
<keyword evidence="6 10" id="KW-1133">Transmembrane helix</keyword>
<organism evidence="13 14">
    <name type="scientific">Staphylococcus rostri</name>
    <dbReference type="NCBI Taxonomy" id="522262"/>
    <lineage>
        <taxon>Bacteria</taxon>
        <taxon>Bacillati</taxon>
        <taxon>Bacillota</taxon>
        <taxon>Bacilli</taxon>
        <taxon>Bacillales</taxon>
        <taxon>Staphylococcaceae</taxon>
        <taxon>Staphylococcus</taxon>
    </lineage>
</organism>
<accession>A0A2K3YM70</accession>
<keyword evidence="11" id="KW-0732">Signal</keyword>
<evidence type="ECO:0000256" key="5">
    <source>
        <dbReference type="ARBA" id="ARBA00022927"/>
    </source>
</evidence>
<dbReference type="InterPro" id="IPR047196">
    <property type="entry name" value="YidC_ALB_C"/>
</dbReference>
<proteinExistence type="inferred from homology"/>
<feature type="transmembrane region" description="Helical" evidence="10">
    <location>
        <begin position="54"/>
        <end position="74"/>
    </location>
</feature>
<dbReference type="NCBIfam" id="TIGR03592">
    <property type="entry name" value="yidC_oxa1_cterm"/>
    <property type="match status" value="1"/>
</dbReference>
<dbReference type="Pfam" id="PF02096">
    <property type="entry name" value="60KD_IMP"/>
    <property type="match status" value="1"/>
</dbReference>
<keyword evidence="3" id="KW-1003">Cell membrane</keyword>
<dbReference type="GO" id="GO:0005886">
    <property type="term" value="C:plasma membrane"/>
    <property type="evidence" value="ECO:0007669"/>
    <property type="project" value="UniProtKB-SubCell"/>
</dbReference>
<feature type="chain" id="PRO_5039098593" description="Membrane insertase YidC/Oxa/ALB C-terminal domain-containing protein" evidence="11">
    <location>
        <begin position="23"/>
        <end position="282"/>
    </location>
</feature>
<evidence type="ECO:0000256" key="9">
    <source>
        <dbReference type="RuleBase" id="RU003945"/>
    </source>
</evidence>
<dbReference type="AlphaFoldDB" id="A0A2K3YM70"/>
<feature type="transmembrane region" description="Helical" evidence="10">
    <location>
        <begin position="230"/>
        <end position="249"/>
    </location>
</feature>
<dbReference type="PANTHER" id="PTHR12428">
    <property type="entry name" value="OXA1"/>
    <property type="match status" value="1"/>
</dbReference>
<reference evidence="13 14" key="1">
    <citation type="submission" date="2017-08" db="EMBL/GenBank/DDBJ databases">
        <title>Draft genome sequences of 64 type strains of genus Staph aureus.</title>
        <authorList>
            <person name="Cole K."/>
            <person name="Golubchik T."/>
            <person name="Russell J."/>
            <person name="Foster D."/>
            <person name="Llewelyn M."/>
            <person name="Wilson D."/>
            <person name="Crook D."/>
            <person name="Paul J."/>
        </authorList>
    </citation>
    <scope>NUCLEOTIDE SEQUENCE [LARGE SCALE GENOMIC DNA]</scope>
    <source>
        <strain evidence="13 14">DSM 21968</strain>
    </source>
</reference>
<dbReference type="InterPro" id="IPR001708">
    <property type="entry name" value="YidC/ALB3/OXA1/COX18"/>
</dbReference>
<keyword evidence="5" id="KW-0653">Protein transport</keyword>
<comment type="caution">
    <text evidence="13">The sequence shown here is derived from an EMBL/GenBank/DDBJ whole genome shotgun (WGS) entry which is preliminary data.</text>
</comment>
<keyword evidence="2" id="KW-0813">Transport</keyword>
<feature type="transmembrane region" description="Helical" evidence="10">
    <location>
        <begin position="206"/>
        <end position="224"/>
    </location>
</feature>
<keyword evidence="8" id="KW-0143">Chaperone</keyword>
<feature type="transmembrane region" description="Helical" evidence="10">
    <location>
        <begin position="176"/>
        <end position="194"/>
    </location>
</feature>
<feature type="transmembrane region" description="Helical" evidence="10">
    <location>
        <begin position="132"/>
        <end position="156"/>
    </location>
</feature>
<comment type="similarity">
    <text evidence="9">Belongs to the OXA1/ALB3/YidC family.</text>
</comment>
<evidence type="ECO:0000256" key="1">
    <source>
        <dbReference type="ARBA" id="ARBA00004651"/>
    </source>
</evidence>
<dbReference type="GO" id="GO:0051205">
    <property type="term" value="P:protein insertion into membrane"/>
    <property type="evidence" value="ECO:0007669"/>
    <property type="project" value="TreeGrafter"/>
</dbReference>
<keyword evidence="14" id="KW-1185">Reference proteome</keyword>
<dbReference type="RefSeq" id="WP_103358446.1">
    <property type="nucleotide sequence ID" value="NZ_CP113107.1"/>
</dbReference>
<evidence type="ECO:0000256" key="7">
    <source>
        <dbReference type="ARBA" id="ARBA00023136"/>
    </source>
</evidence>
<dbReference type="PRINTS" id="PR00701">
    <property type="entry name" value="60KDINNERMP"/>
</dbReference>
<evidence type="ECO:0000256" key="6">
    <source>
        <dbReference type="ARBA" id="ARBA00022989"/>
    </source>
</evidence>
<dbReference type="EMBL" id="PPRF01000049">
    <property type="protein sequence ID" value="PNZ26715.1"/>
    <property type="molecule type" value="Genomic_DNA"/>
</dbReference>
<comment type="subcellular location">
    <subcellularLocation>
        <location evidence="1">Cell membrane</location>
        <topology evidence="1">Multi-pass membrane protein</topology>
    </subcellularLocation>
    <subcellularLocation>
        <location evidence="9">Membrane</location>
        <topology evidence="9">Multi-pass membrane protein</topology>
    </subcellularLocation>
</comment>
<keyword evidence="7 10" id="KW-0472">Membrane</keyword>
<dbReference type="CDD" id="cd20070">
    <property type="entry name" value="5TM_YidC_Alb3"/>
    <property type="match status" value="1"/>
</dbReference>
<dbReference type="GO" id="GO:0015031">
    <property type="term" value="P:protein transport"/>
    <property type="evidence" value="ECO:0007669"/>
    <property type="project" value="UniProtKB-KW"/>
</dbReference>
<dbReference type="InterPro" id="IPR028055">
    <property type="entry name" value="YidC/Oxa/ALB_C"/>
</dbReference>